<sequence length="63" mass="7685">MQRPSARCWVKFGILIRNEKLHAFSCSDQQHYFADEKYENLYKKIIFDFFITIIMYSCMHNTL</sequence>
<proteinExistence type="predicted"/>
<evidence type="ECO:0000313" key="1">
    <source>
        <dbReference type="EMBL" id="CRK94114.1"/>
    </source>
</evidence>
<accession>A0A1J1I2X3</accession>
<dbReference type="AlphaFoldDB" id="A0A1J1I2X3"/>
<name>A0A1J1I2X3_9DIPT</name>
<reference evidence="1 2" key="1">
    <citation type="submission" date="2015-04" db="EMBL/GenBank/DDBJ databases">
        <authorList>
            <person name="Syromyatnikov M.Y."/>
            <person name="Popov V.N."/>
        </authorList>
    </citation>
    <scope>NUCLEOTIDE SEQUENCE [LARGE SCALE GENOMIC DNA]</scope>
</reference>
<dbReference type="EMBL" id="CVRI01000038">
    <property type="protein sequence ID" value="CRK94114.1"/>
    <property type="molecule type" value="Genomic_DNA"/>
</dbReference>
<evidence type="ECO:0000313" key="2">
    <source>
        <dbReference type="Proteomes" id="UP000183832"/>
    </source>
</evidence>
<gene>
    <name evidence="1" type="ORF">CLUMA_CG007637</name>
</gene>
<keyword evidence="2" id="KW-1185">Reference proteome</keyword>
<dbReference type="Proteomes" id="UP000183832">
    <property type="component" value="Unassembled WGS sequence"/>
</dbReference>
<organism evidence="1 2">
    <name type="scientific">Clunio marinus</name>
    <dbReference type="NCBI Taxonomy" id="568069"/>
    <lineage>
        <taxon>Eukaryota</taxon>
        <taxon>Metazoa</taxon>
        <taxon>Ecdysozoa</taxon>
        <taxon>Arthropoda</taxon>
        <taxon>Hexapoda</taxon>
        <taxon>Insecta</taxon>
        <taxon>Pterygota</taxon>
        <taxon>Neoptera</taxon>
        <taxon>Endopterygota</taxon>
        <taxon>Diptera</taxon>
        <taxon>Nematocera</taxon>
        <taxon>Chironomoidea</taxon>
        <taxon>Chironomidae</taxon>
        <taxon>Clunio</taxon>
    </lineage>
</organism>
<protein>
    <submittedName>
        <fullName evidence="1">CLUMA_CG007637, isoform A</fullName>
    </submittedName>
</protein>